<protein>
    <submittedName>
        <fullName evidence="1">Uncharacterized protein</fullName>
    </submittedName>
</protein>
<organism evidence="1 2">
    <name type="scientific">Microbulbifer variabilis</name>
    <dbReference type="NCBI Taxonomy" id="266805"/>
    <lineage>
        <taxon>Bacteria</taxon>
        <taxon>Pseudomonadati</taxon>
        <taxon>Pseudomonadota</taxon>
        <taxon>Gammaproteobacteria</taxon>
        <taxon>Cellvibrionales</taxon>
        <taxon>Microbulbiferaceae</taxon>
        <taxon>Microbulbifer</taxon>
    </lineage>
</organism>
<name>A0ABY4VB90_9GAMM</name>
<proteinExistence type="predicted"/>
<evidence type="ECO:0000313" key="2">
    <source>
        <dbReference type="Proteomes" id="UP001055658"/>
    </source>
</evidence>
<sequence>MLKPLKKKKIEVHTETNVLQESDFILNEITKVDGAGIVTTTYEIRTPVGVTFTHRSKAAALTKLESLLQEQRFSNSGMSM</sequence>
<evidence type="ECO:0000313" key="1">
    <source>
        <dbReference type="EMBL" id="USD20130.1"/>
    </source>
</evidence>
<dbReference type="RefSeq" id="WP_252082241.1">
    <property type="nucleotide sequence ID" value="NZ_CP092418.1"/>
</dbReference>
<gene>
    <name evidence="1" type="ORF">MJO52_13690</name>
</gene>
<keyword evidence="2" id="KW-1185">Reference proteome</keyword>
<dbReference type="EMBL" id="CP092418">
    <property type="protein sequence ID" value="USD20130.1"/>
    <property type="molecule type" value="Genomic_DNA"/>
</dbReference>
<accession>A0ABY4VB90</accession>
<reference evidence="1" key="1">
    <citation type="submission" date="2022-02" db="EMBL/GenBank/DDBJ databases">
        <title>Coral-associated bacteria.</title>
        <authorList>
            <person name="Tang K."/>
            <person name="Wang X."/>
        </authorList>
    </citation>
    <scope>NUCLEOTIDE SEQUENCE</scope>
    <source>
        <strain evidence="1">SCSIO 43006</strain>
    </source>
</reference>
<dbReference type="Proteomes" id="UP001055658">
    <property type="component" value="Chromosome"/>
</dbReference>